<evidence type="ECO:0000313" key="6">
    <source>
        <dbReference type="Proteomes" id="UP000275027"/>
    </source>
</evidence>
<dbReference type="NCBIfam" id="TIGR02226">
    <property type="entry name" value="two_anch"/>
    <property type="match status" value="1"/>
</dbReference>
<evidence type="ECO:0000259" key="2">
    <source>
        <dbReference type="Pfam" id="PF07584"/>
    </source>
</evidence>
<gene>
    <name evidence="3" type="ORF">B0G92_1730</name>
    <name evidence="4" type="ORF">CLV50_2302</name>
</gene>
<keyword evidence="1" id="KW-0472">Membrane</keyword>
<dbReference type="Proteomes" id="UP000275027">
    <property type="component" value="Unassembled WGS sequence"/>
</dbReference>
<comment type="caution">
    <text evidence="4">The sequence shown here is derived from an EMBL/GenBank/DDBJ whole genome shotgun (WGS) entry which is preliminary data.</text>
</comment>
<evidence type="ECO:0000256" key="1">
    <source>
        <dbReference type="SAM" id="Phobius"/>
    </source>
</evidence>
<dbReference type="InterPro" id="IPR029062">
    <property type="entry name" value="Class_I_gatase-like"/>
</dbReference>
<dbReference type="PANTHER" id="PTHR37464:SF1">
    <property type="entry name" value="BLL2463 PROTEIN"/>
    <property type="match status" value="1"/>
</dbReference>
<feature type="transmembrane region" description="Helical" evidence="1">
    <location>
        <begin position="56"/>
        <end position="78"/>
    </location>
</feature>
<dbReference type="SUPFAM" id="SSF52317">
    <property type="entry name" value="Class I glutamine amidotransferase-like"/>
    <property type="match status" value="1"/>
</dbReference>
<dbReference type="RefSeq" id="WP_101471792.1">
    <property type="nucleotide sequence ID" value="NZ_PJND01000007.1"/>
</dbReference>
<reference evidence="4 6" key="2">
    <citation type="submission" date="2018-10" db="EMBL/GenBank/DDBJ databases">
        <title>Genomic Encyclopedia of Archaeal and Bacterial Type Strains, Phase II (KMG-II): from individual species to whole genera.</title>
        <authorList>
            <person name="Goeker M."/>
        </authorList>
    </citation>
    <scope>NUCLEOTIDE SEQUENCE [LARGE SCALE GENOMIC DNA]</scope>
    <source>
        <strain evidence="4 6">DSM 21886</strain>
    </source>
</reference>
<feature type="domain" description="Aerotolerance regulator N-terminal" evidence="2">
    <location>
        <begin position="1"/>
        <end position="76"/>
    </location>
</feature>
<dbReference type="AlphaFoldDB" id="A0A497TYZ4"/>
<proteinExistence type="predicted"/>
<organism evidence="4 6">
    <name type="scientific">Flavobacterium lindanitolerans</name>
    <dbReference type="NCBI Taxonomy" id="428988"/>
    <lineage>
        <taxon>Bacteria</taxon>
        <taxon>Pseudomonadati</taxon>
        <taxon>Bacteroidota</taxon>
        <taxon>Flavobacteriia</taxon>
        <taxon>Flavobacteriales</taxon>
        <taxon>Flavobacteriaceae</taxon>
        <taxon>Flavobacterium</taxon>
    </lineage>
</organism>
<dbReference type="EMBL" id="PJND01000007">
    <property type="protein sequence ID" value="PKW30081.1"/>
    <property type="molecule type" value="Genomic_DNA"/>
</dbReference>
<dbReference type="InterPro" id="IPR024163">
    <property type="entry name" value="Aerotolerance_reg_N"/>
</dbReference>
<protein>
    <submittedName>
        <fullName evidence="3 4">Membrane protein (TIGR02226 family)</fullName>
    </submittedName>
</protein>
<dbReference type="PANTHER" id="PTHR37464">
    <property type="entry name" value="BLL2463 PROTEIN"/>
    <property type="match status" value="1"/>
</dbReference>
<sequence>MQFKHPEILYFLFLLVIPILVHLFQLRRFKKEYFTNVHFLKELAIQTRKSSRLKKWLLLLTRLFLLACLIIAFAQPFFQAKDSKGITNEMFIVLDNSFSMQAKGKQGELMKRAVQELLENVPENQTFSLITNSETFWNTDIKSIQRELQNLKYSASPFVLDNLMAKIKSRKSPYNKDIVIITDAVGLQPKQLKNIDSTSNAYFIIPKAEQKNNVAIDSVFIQQALDNFYEIGITLSFYGDNEKDIPISLYNNKKLVAKTIVNFEGKEKSINFTIPKGDFNGYAAIDDNALQYDNQLFFSISKPQKMNIVSIGQPEKSSFLKKIYSDNEFIFSNFDLKTLDYNILEKQDAIILNEVPEVPQALQTTLKTFVEKGGNLIVIPSSESSISNLNSLMGNFGKIQFKSLENGEKLVTKIAFNHPLYSTVFEKKIDNFQYPNVSSAYSISSAYPSILSFEDQNAFLTAIQNPVSSVYVFSAPLNKNNSNFQNSPLIVPTFYNMALSSQKTGISALTIGENSPFLIDASLSKDEIVEIKSLSEETNEKFIPMQQILNNKVKLTFNDFPQEAGNYGIYKQDNLLKEISFNYARTESNIATSNESVLSDYNVIGSIDEVFDTLQTNRTDNEIWKWFVFLTLLFLVTEILIQKFVK</sequence>
<name>A0A497TYZ4_9FLAO</name>
<evidence type="ECO:0000313" key="3">
    <source>
        <dbReference type="EMBL" id="PKW30081.1"/>
    </source>
</evidence>
<evidence type="ECO:0000313" key="4">
    <source>
        <dbReference type="EMBL" id="RLJ24421.1"/>
    </source>
</evidence>
<dbReference type="EMBL" id="RCCB01000012">
    <property type="protein sequence ID" value="RLJ24421.1"/>
    <property type="molecule type" value="Genomic_DNA"/>
</dbReference>
<dbReference type="InterPro" id="IPR036465">
    <property type="entry name" value="vWFA_dom_sf"/>
</dbReference>
<dbReference type="Pfam" id="PF07584">
    <property type="entry name" value="BatA"/>
    <property type="match status" value="1"/>
</dbReference>
<dbReference type="Gene3D" id="3.40.50.410">
    <property type="entry name" value="von Willebrand factor, type A domain"/>
    <property type="match status" value="1"/>
</dbReference>
<keyword evidence="1" id="KW-1133">Transmembrane helix</keyword>
<keyword evidence="5" id="KW-1185">Reference proteome</keyword>
<accession>A0A497TYZ4</accession>
<dbReference type="InterPro" id="IPR011933">
    <property type="entry name" value="Double_TM_dom"/>
</dbReference>
<evidence type="ECO:0000313" key="5">
    <source>
        <dbReference type="Proteomes" id="UP000233767"/>
    </source>
</evidence>
<dbReference type="SUPFAM" id="SSF53300">
    <property type="entry name" value="vWA-like"/>
    <property type="match status" value="1"/>
</dbReference>
<dbReference type="Proteomes" id="UP000233767">
    <property type="component" value="Unassembled WGS sequence"/>
</dbReference>
<feature type="transmembrane region" description="Helical" evidence="1">
    <location>
        <begin position="6"/>
        <end position="24"/>
    </location>
</feature>
<reference evidence="3 5" key="1">
    <citation type="submission" date="2017-12" db="EMBL/GenBank/DDBJ databases">
        <title>Genomic Encyclopedia of Type Strains, Phase III (KMG-III): the genomes of soil and plant-associated and newly described type strains.</title>
        <authorList>
            <person name="Whitman W."/>
        </authorList>
    </citation>
    <scope>NUCLEOTIDE SEQUENCE [LARGE SCALE GENOMIC DNA]</scope>
    <source>
        <strain evidence="3 5">IP-10</strain>
    </source>
</reference>
<keyword evidence="1" id="KW-0812">Transmembrane</keyword>